<reference evidence="3" key="1">
    <citation type="journal article" date="2021" name="Sci. Rep.">
        <title>Diploid genomic architecture of Nitzschia inconspicua, an elite biomass production diatom.</title>
        <authorList>
            <person name="Oliver A."/>
            <person name="Podell S."/>
            <person name="Pinowska A."/>
            <person name="Traller J.C."/>
            <person name="Smith S.R."/>
            <person name="McClure R."/>
            <person name="Beliaev A."/>
            <person name="Bohutskyi P."/>
            <person name="Hill E.A."/>
            <person name="Rabines A."/>
            <person name="Zheng H."/>
            <person name="Allen L.Z."/>
            <person name="Kuo A."/>
            <person name="Grigoriev I.V."/>
            <person name="Allen A.E."/>
            <person name="Hazlebeck D."/>
            <person name="Allen E.E."/>
        </authorList>
    </citation>
    <scope>NUCLEOTIDE SEQUENCE</scope>
    <source>
        <strain evidence="3">Hildebrandi</strain>
    </source>
</reference>
<name>A0A9K3LTL6_9STRA</name>
<dbReference type="OrthoDB" id="40965at2759"/>
<dbReference type="PROSITE" id="PS00018">
    <property type="entry name" value="EF_HAND_1"/>
    <property type="match status" value="2"/>
</dbReference>
<evidence type="ECO:0000256" key="1">
    <source>
        <dbReference type="SAM" id="Coils"/>
    </source>
</evidence>
<keyword evidence="1" id="KW-0175">Coiled coil</keyword>
<evidence type="ECO:0000313" key="3">
    <source>
        <dbReference type="EMBL" id="KAG7368344.1"/>
    </source>
</evidence>
<dbReference type="SMART" id="SM00054">
    <property type="entry name" value="EFh"/>
    <property type="match status" value="3"/>
</dbReference>
<dbReference type="Proteomes" id="UP000693970">
    <property type="component" value="Unassembled WGS sequence"/>
</dbReference>
<sequence length="415" mass="46152">MSTESIAKAKEALKGGNWDEATDVLTKAIQDADVYSLFATRVQALMNQKKFKAAIKDAQAMTAANPSDCRGYLLQAKLLRTLSKYTAEVEAYQDGLAACDRNDKSYVLLERGLQDARQISKSILNDSRMMELFILFDKDQDSTVDFKEVALGLYQLCDDLEDAQRKAAGLLLMMDENDQRVLTYEQFAKLIMAMSAASAMSFGDLYEQLKDGSKNAAPVSQEILNQIQATQAELAKARERVKAENEAKKTLDALSYGRTAVLFDLWDLDKSGTIDFQELLTGLRKYQRAALTNSFSNNSATLQTNILADVERDALQIMGHDKDSNQELDKEEFAHAIANYAEFIGTDLHELIDFMCVVSSQSETTEYETMYSDATPSYFSSSSHKKSLKGGGSKFYQSLGTILDMGEVAEEEEGE</sequence>
<feature type="coiled-coil region" evidence="1">
    <location>
        <begin position="220"/>
        <end position="254"/>
    </location>
</feature>
<proteinExistence type="predicted"/>
<accession>A0A9K3LTL6</accession>
<feature type="domain" description="EF-hand" evidence="2">
    <location>
        <begin position="124"/>
        <end position="159"/>
    </location>
</feature>
<organism evidence="3 4">
    <name type="scientific">Nitzschia inconspicua</name>
    <dbReference type="NCBI Taxonomy" id="303405"/>
    <lineage>
        <taxon>Eukaryota</taxon>
        <taxon>Sar</taxon>
        <taxon>Stramenopiles</taxon>
        <taxon>Ochrophyta</taxon>
        <taxon>Bacillariophyta</taxon>
        <taxon>Bacillariophyceae</taxon>
        <taxon>Bacillariophycidae</taxon>
        <taxon>Bacillariales</taxon>
        <taxon>Bacillariaceae</taxon>
        <taxon>Nitzschia</taxon>
    </lineage>
</organism>
<keyword evidence="4" id="KW-1185">Reference proteome</keyword>
<reference evidence="3" key="2">
    <citation type="submission" date="2021-04" db="EMBL/GenBank/DDBJ databases">
        <authorList>
            <person name="Podell S."/>
        </authorList>
    </citation>
    <scope>NUCLEOTIDE SEQUENCE</scope>
    <source>
        <strain evidence="3">Hildebrandi</strain>
    </source>
</reference>
<dbReference type="AlphaFoldDB" id="A0A9K3LTL6"/>
<dbReference type="PROSITE" id="PS50222">
    <property type="entry name" value="EF_HAND_2"/>
    <property type="match status" value="2"/>
</dbReference>
<evidence type="ECO:0000259" key="2">
    <source>
        <dbReference type="PROSITE" id="PS50222"/>
    </source>
</evidence>
<evidence type="ECO:0000313" key="4">
    <source>
        <dbReference type="Proteomes" id="UP000693970"/>
    </source>
</evidence>
<comment type="caution">
    <text evidence="3">The sequence shown here is derived from an EMBL/GenBank/DDBJ whole genome shotgun (WGS) entry which is preliminary data.</text>
</comment>
<protein>
    <submittedName>
        <fullName evidence="3">EF hand domain containing protein</fullName>
    </submittedName>
</protein>
<dbReference type="EMBL" id="JAGRRH010000006">
    <property type="protein sequence ID" value="KAG7368344.1"/>
    <property type="molecule type" value="Genomic_DNA"/>
</dbReference>
<feature type="domain" description="EF-hand" evidence="2">
    <location>
        <begin position="254"/>
        <end position="289"/>
    </location>
</feature>
<dbReference type="GO" id="GO:0005509">
    <property type="term" value="F:calcium ion binding"/>
    <property type="evidence" value="ECO:0007669"/>
    <property type="project" value="InterPro"/>
</dbReference>
<dbReference type="InterPro" id="IPR002048">
    <property type="entry name" value="EF_hand_dom"/>
</dbReference>
<dbReference type="InterPro" id="IPR018247">
    <property type="entry name" value="EF_Hand_1_Ca_BS"/>
</dbReference>
<gene>
    <name evidence="3" type="ORF">IV203_031087</name>
</gene>